<reference evidence="3" key="1">
    <citation type="journal article" date="2019" name="Int. J. Syst. Evol. Microbiol.">
        <title>The Global Catalogue of Microorganisms (GCM) 10K type strain sequencing project: providing services to taxonomists for standard genome sequencing and annotation.</title>
        <authorList>
            <consortium name="The Broad Institute Genomics Platform"/>
            <consortium name="The Broad Institute Genome Sequencing Center for Infectious Disease"/>
            <person name="Wu L."/>
            <person name="Ma J."/>
        </authorList>
    </citation>
    <scope>NUCLEOTIDE SEQUENCE [LARGE SCALE GENOMIC DNA]</scope>
    <source>
        <strain evidence="3">NBRC 108730</strain>
    </source>
</reference>
<keyword evidence="3" id="KW-1185">Reference proteome</keyword>
<sequence>MAGAGFSLVSALSFLVVGFVADRTSPVFAVVLAAAVSLVAIAVAWPRWPQGRLEQAAERAYV</sequence>
<feature type="transmembrane region" description="Helical" evidence="1">
    <location>
        <begin position="28"/>
        <end position="45"/>
    </location>
</feature>
<evidence type="ECO:0008006" key="4">
    <source>
        <dbReference type="Google" id="ProtNLM"/>
    </source>
</evidence>
<protein>
    <recommendedName>
        <fullName evidence="4">Major facilitator superfamily (MFS) profile domain-containing protein</fullName>
    </recommendedName>
</protein>
<accession>A0ABQ6JM39</accession>
<name>A0ABQ6JM39_9ACTN</name>
<keyword evidence="1" id="KW-0812">Transmembrane</keyword>
<proteinExistence type="predicted"/>
<comment type="caution">
    <text evidence="2">The sequence shown here is derived from an EMBL/GenBank/DDBJ whole genome shotgun (WGS) entry which is preliminary data.</text>
</comment>
<dbReference type="Proteomes" id="UP001157017">
    <property type="component" value="Unassembled WGS sequence"/>
</dbReference>
<keyword evidence="1" id="KW-1133">Transmembrane helix</keyword>
<gene>
    <name evidence="2" type="ORF">GCM10025868_42140</name>
</gene>
<evidence type="ECO:0000313" key="3">
    <source>
        <dbReference type="Proteomes" id="UP001157017"/>
    </source>
</evidence>
<keyword evidence="1" id="KW-0472">Membrane</keyword>
<evidence type="ECO:0000313" key="2">
    <source>
        <dbReference type="EMBL" id="GMA88964.1"/>
    </source>
</evidence>
<dbReference type="EMBL" id="BSUZ01000001">
    <property type="protein sequence ID" value="GMA88964.1"/>
    <property type="molecule type" value="Genomic_DNA"/>
</dbReference>
<organism evidence="2 3">
    <name type="scientific">Angustibacter aerolatus</name>
    <dbReference type="NCBI Taxonomy" id="1162965"/>
    <lineage>
        <taxon>Bacteria</taxon>
        <taxon>Bacillati</taxon>
        <taxon>Actinomycetota</taxon>
        <taxon>Actinomycetes</taxon>
        <taxon>Kineosporiales</taxon>
        <taxon>Kineosporiaceae</taxon>
    </lineage>
</organism>
<evidence type="ECO:0000256" key="1">
    <source>
        <dbReference type="SAM" id="Phobius"/>
    </source>
</evidence>